<dbReference type="Gene3D" id="3.40.309.10">
    <property type="entry name" value="Aldehyde Dehydrogenase, Chain A, domain 2"/>
    <property type="match status" value="1"/>
</dbReference>
<dbReference type="Proteomes" id="UP000019095">
    <property type="component" value="Chromosome"/>
</dbReference>
<dbReference type="Pfam" id="PF00171">
    <property type="entry name" value="Aldedh"/>
    <property type="match status" value="1"/>
</dbReference>
<comment type="similarity">
    <text evidence="1 4">Belongs to the aldehyde dehydrogenase family.</text>
</comment>
<dbReference type="PROSITE" id="PS00687">
    <property type="entry name" value="ALDEHYDE_DEHYDR_GLU"/>
    <property type="match status" value="1"/>
</dbReference>
<organism evidence="6 7">
    <name type="scientific">Advenella mimigardefordensis (strain DSM 17166 / LMG 22922 / DPN7)</name>
    <dbReference type="NCBI Taxonomy" id="1247726"/>
    <lineage>
        <taxon>Bacteria</taxon>
        <taxon>Pseudomonadati</taxon>
        <taxon>Pseudomonadota</taxon>
        <taxon>Betaproteobacteria</taxon>
        <taxon>Burkholderiales</taxon>
        <taxon>Alcaligenaceae</taxon>
    </lineage>
</organism>
<evidence type="ECO:0000313" key="6">
    <source>
        <dbReference type="EMBL" id="AHG64554.1"/>
    </source>
</evidence>
<dbReference type="CDD" id="cd07138">
    <property type="entry name" value="ALDH_CddD_SSP0762"/>
    <property type="match status" value="1"/>
</dbReference>
<keyword evidence="2 4" id="KW-0560">Oxidoreductase</keyword>
<name>W0PCE7_ADVMD</name>
<dbReference type="RefSeq" id="WP_025373196.1">
    <property type="nucleotide sequence ID" value="NZ_CP003915.1"/>
</dbReference>
<evidence type="ECO:0000256" key="4">
    <source>
        <dbReference type="RuleBase" id="RU003345"/>
    </source>
</evidence>
<dbReference type="PANTHER" id="PTHR42804">
    <property type="entry name" value="ALDEHYDE DEHYDROGENASE"/>
    <property type="match status" value="1"/>
</dbReference>
<dbReference type="InterPro" id="IPR016163">
    <property type="entry name" value="Ald_DH_C"/>
</dbReference>
<dbReference type="InterPro" id="IPR029510">
    <property type="entry name" value="Ald_DH_CS_GLU"/>
</dbReference>
<dbReference type="EMBL" id="CP003915">
    <property type="protein sequence ID" value="AHG64554.1"/>
    <property type="molecule type" value="Genomic_DNA"/>
</dbReference>
<evidence type="ECO:0000313" key="7">
    <source>
        <dbReference type="Proteomes" id="UP000019095"/>
    </source>
</evidence>
<evidence type="ECO:0000256" key="2">
    <source>
        <dbReference type="ARBA" id="ARBA00023002"/>
    </source>
</evidence>
<dbReference type="PANTHER" id="PTHR42804:SF1">
    <property type="entry name" value="ALDEHYDE DEHYDROGENASE-RELATED"/>
    <property type="match status" value="1"/>
</dbReference>
<dbReference type="InterPro" id="IPR016161">
    <property type="entry name" value="Ald_DH/histidinol_DH"/>
</dbReference>
<dbReference type="SUPFAM" id="SSF53720">
    <property type="entry name" value="ALDH-like"/>
    <property type="match status" value="1"/>
</dbReference>
<evidence type="ECO:0000259" key="5">
    <source>
        <dbReference type="Pfam" id="PF00171"/>
    </source>
</evidence>
<dbReference type="STRING" id="1247726.MIM_c24840"/>
<dbReference type="HOGENOM" id="CLU_005391_0_2_4"/>
<protein>
    <submittedName>
        <fullName evidence="6">Putative aldehyde dehydrogenase</fullName>
    </submittedName>
</protein>
<dbReference type="AlphaFoldDB" id="W0PCE7"/>
<dbReference type="KEGG" id="amim:MIM_c24840"/>
<dbReference type="InterPro" id="IPR015590">
    <property type="entry name" value="Aldehyde_DH_dom"/>
</dbReference>
<evidence type="ECO:0000256" key="1">
    <source>
        <dbReference type="ARBA" id="ARBA00009986"/>
    </source>
</evidence>
<evidence type="ECO:0000256" key="3">
    <source>
        <dbReference type="PROSITE-ProRule" id="PRU10007"/>
    </source>
</evidence>
<dbReference type="OrthoDB" id="6187633at2"/>
<dbReference type="PATRIC" id="fig|1247726.3.peg.2727"/>
<sequence>MLQQDHLFINGSMVAANGEQALPVTDSFTEEVFASYRSASHDDVHSAVAAARAAWPGWSATPLVERVAAVRRVAAALTEQAEALTTAISREVGMPRKLAARIQVGAPIAAWNNYADLAAELAWETRVGHSLVQLVPVGVVASITPWNYPLHQITGKVAPALLAGCTVVLKPSEIAPTSAALLADAIQQANLPPGVFNLVQGIGPDIGEMLISHPDIDMVSFTGSTRAGSHIAGVAASQIKRLSLELGGKSASLVLPGSDLPTAVKTTLAGCMLNSGQTCSATTRLLVQRNALPEAEQILQELIGSYRMGDPADTATRLGPLVSAQQRKKVQAMIDDAVAAGARPVGAKQPVPDRGFFIPPTVLADVTPSMTIAMEEVFGPVLCLMGYDDIEEGIALANGTEYGLAGTVWGPATPDTLAVARRIRAGQVDINGAPFNPAAPFGGFKKSGIGRENGHHGIREFLEPVAIQLPAALLESLPE</sequence>
<accession>W0PCE7</accession>
<keyword evidence="7" id="KW-1185">Reference proteome</keyword>
<dbReference type="FunFam" id="3.40.605.10:FF:000007">
    <property type="entry name" value="NAD/NADP-dependent betaine aldehyde dehydrogenase"/>
    <property type="match status" value="1"/>
</dbReference>
<dbReference type="Gene3D" id="3.40.605.10">
    <property type="entry name" value="Aldehyde Dehydrogenase, Chain A, domain 1"/>
    <property type="match status" value="1"/>
</dbReference>
<dbReference type="GO" id="GO:0016620">
    <property type="term" value="F:oxidoreductase activity, acting on the aldehyde or oxo group of donors, NAD or NADP as acceptor"/>
    <property type="evidence" value="ECO:0007669"/>
    <property type="project" value="InterPro"/>
</dbReference>
<proteinExistence type="inferred from homology"/>
<reference evidence="6 7" key="1">
    <citation type="journal article" date="2014" name="Microbiology">
        <title>Unravelling the complete genome sequence of Advenella mimigardefordensis strain DPN7T and novel insights in the catabolism of the xenobiotic polythioester precursor 3,3'-dithiodipropionate.</title>
        <authorList>
            <person name="Wubbeler J.H."/>
            <person name="Hiessl S."/>
            <person name="Schuldes J."/>
            <person name="Thurmer A."/>
            <person name="Daniel R."/>
            <person name="Steinbuchel A."/>
        </authorList>
    </citation>
    <scope>NUCLEOTIDE SEQUENCE [LARGE SCALE GENOMIC DNA]</scope>
    <source>
        <strain evidence="7">DSM 17166 / LMG 22922 / DPN7</strain>
    </source>
</reference>
<feature type="active site" evidence="3">
    <location>
        <position position="245"/>
    </location>
</feature>
<feature type="domain" description="Aldehyde dehydrogenase" evidence="5">
    <location>
        <begin position="16"/>
        <end position="464"/>
    </location>
</feature>
<dbReference type="InterPro" id="IPR016162">
    <property type="entry name" value="Ald_DH_N"/>
</dbReference>
<gene>
    <name evidence="6" type="ORF">MIM_c24840</name>
</gene>
<dbReference type="eggNOG" id="COG1012">
    <property type="taxonomic scope" value="Bacteria"/>
</dbReference>